<dbReference type="SUPFAM" id="SSF101874">
    <property type="entry name" value="YceI-like"/>
    <property type="match status" value="1"/>
</dbReference>
<dbReference type="OrthoDB" id="116832at2"/>
<dbReference type="InterPro" id="IPR007372">
    <property type="entry name" value="Lipid/polyisoprenoid-bd_YceI"/>
</dbReference>
<dbReference type="Pfam" id="PF04264">
    <property type="entry name" value="YceI"/>
    <property type="match status" value="1"/>
</dbReference>
<evidence type="ECO:0000256" key="1">
    <source>
        <dbReference type="SAM" id="SignalP"/>
    </source>
</evidence>
<reference evidence="4" key="1">
    <citation type="submission" date="2016-11" db="EMBL/GenBank/DDBJ databases">
        <title>Trade-off between light-utilization and light-protection in marine flavobacteria.</title>
        <authorList>
            <person name="Kumagai Y."/>
            <person name="Yoshizawa S."/>
            <person name="Kogure K."/>
        </authorList>
    </citation>
    <scope>NUCLEOTIDE SEQUENCE [LARGE SCALE GENOMIC DNA]</scope>
    <source>
        <strain evidence="4">SG-18</strain>
    </source>
</reference>
<comment type="caution">
    <text evidence="3">The sequence shown here is derived from an EMBL/GenBank/DDBJ whole genome shotgun (WGS) entry which is preliminary data.</text>
</comment>
<evidence type="ECO:0000313" key="3">
    <source>
        <dbReference type="EMBL" id="PQJ14470.1"/>
    </source>
</evidence>
<gene>
    <name evidence="3" type="ORF">BST99_00730</name>
</gene>
<feature type="chain" id="PRO_5015429858" description="Lipid/polyisoprenoid-binding YceI-like domain-containing protein" evidence="1">
    <location>
        <begin position="21"/>
        <end position="182"/>
    </location>
</feature>
<sequence>MKVFSLFLLCFGLFILPLKAQQWQTKTGELFFEATDTSIEPVRAKNSKVAALVNLESRKIAVLAKVRDFQFRVGLMQEHFNENYLESDRFPFMRFEGVFEGEMPLKDFEGLIYVEGTLKLHGVSQPLRTQTRWTRSGNQLEMKVFFTTRTADFGIKIPKVVIKKIAEEVEISGTFLFDLASE</sequence>
<evidence type="ECO:0000313" key="4">
    <source>
        <dbReference type="Proteomes" id="UP000239366"/>
    </source>
</evidence>
<name>A0A2S7T3H9_9FLAO</name>
<protein>
    <recommendedName>
        <fullName evidence="2">Lipid/polyisoprenoid-binding YceI-like domain-containing protein</fullName>
    </recommendedName>
</protein>
<feature type="domain" description="Lipid/polyisoprenoid-binding YceI-like" evidence="2">
    <location>
        <begin position="28"/>
        <end position="172"/>
    </location>
</feature>
<organism evidence="3 4">
    <name type="scientific">Aureicoccus marinus</name>
    <dbReference type="NCBI Taxonomy" id="754435"/>
    <lineage>
        <taxon>Bacteria</taxon>
        <taxon>Pseudomonadati</taxon>
        <taxon>Bacteroidota</taxon>
        <taxon>Flavobacteriia</taxon>
        <taxon>Flavobacteriales</taxon>
        <taxon>Flavobacteriaceae</taxon>
        <taxon>Aureicoccus</taxon>
    </lineage>
</organism>
<accession>A0A2S7T3H9</accession>
<feature type="signal peptide" evidence="1">
    <location>
        <begin position="1"/>
        <end position="20"/>
    </location>
</feature>
<dbReference type="AlphaFoldDB" id="A0A2S7T3H9"/>
<keyword evidence="4" id="KW-1185">Reference proteome</keyword>
<dbReference type="RefSeq" id="WP_105000101.1">
    <property type="nucleotide sequence ID" value="NZ_MQVX01000001.1"/>
</dbReference>
<evidence type="ECO:0000259" key="2">
    <source>
        <dbReference type="Pfam" id="PF04264"/>
    </source>
</evidence>
<keyword evidence="1" id="KW-0732">Signal</keyword>
<dbReference type="Proteomes" id="UP000239366">
    <property type="component" value="Unassembled WGS sequence"/>
</dbReference>
<dbReference type="Gene3D" id="2.40.128.110">
    <property type="entry name" value="Lipid/polyisoprenoid-binding, YceI-like"/>
    <property type="match status" value="1"/>
</dbReference>
<dbReference type="InterPro" id="IPR036761">
    <property type="entry name" value="TTHA0802/YceI-like_sf"/>
</dbReference>
<proteinExistence type="predicted"/>
<dbReference type="EMBL" id="MQVX01000001">
    <property type="protein sequence ID" value="PQJ14470.1"/>
    <property type="molecule type" value="Genomic_DNA"/>
</dbReference>